<dbReference type="EMBL" id="KZ851969">
    <property type="protein sequence ID" value="RDH14362.1"/>
    <property type="molecule type" value="Genomic_DNA"/>
</dbReference>
<organism evidence="2 3">
    <name type="scientific">Aspergillus niger ATCC 13496</name>
    <dbReference type="NCBI Taxonomy" id="1353008"/>
    <lineage>
        <taxon>Eukaryota</taxon>
        <taxon>Fungi</taxon>
        <taxon>Dikarya</taxon>
        <taxon>Ascomycota</taxon>
        <taxon>Pezizomycotina</taxon>
        <taxon>Eurotiomycetes</taxon>
        <taxon>Eurotiomycetidae</taxon>
        <taxon>Eurotiales</taxon>
        <taxon>Aspergillaceae</taxon>
        <taxon>Aspergillus</taxon>
        <taxon>Aspergillus subgen. Circumdati</taxon>
    </lineage>
</organism>
<dbReference type="Proteomes" id="UP000253845">
    <property type="component" value="Unassembled WGS sequence"/>
</dbReference>
<evidence type="ECO:0000313" key="3">
    <source>
        <dbReference type="Proteomes" id="UP000253845"/>
    </source>
</evidence>
<accession>A0A370BLY6</accession>
<feature type="region of interest" description="Disordered" evidence="1">
    <location>
        <begin position="198"/>
        <end position="220"/>
    </location>
</feature>
<feature type="compositionally biased region" description="Basic and acidic residues" evidence="1">
    <location>
        <begin position="14"/>
        <end position="23"/>
    </location>
</feature>
<reference evidence="2 3" key="1">
    <citation type="submission" date="2018-07" db="EMBL/GenBank/DDBJ databases">
        <title>Section-level genome sequencing of Aspergillus section Nigri to investigate inter- and intra-species variation.</title>
        <authorList>
            <consortium name="DOE Joint Genome Institute"/>
            <person name="Vesth T.C."/>
            <person name="Nybo J.L."/>
            <person name="Theobald S."/>
            <person name="Frisvad J.C."/>
            <person name="Larsen T.O."/>
            <person name="Nielsen K.F."/>
            <person name="Hoof J.B."/>
            <person name="Brandl J."/>
            <person name="Salamov A."/>
            <person name="Riley R."/>
            <person name="Gladden J.M."/>
            <person name="Phatale P."/>
            <person name="Nielsen M.T."/>
            <person name="Lyhne E.K."/>
            <person name="Kogle M.E."/>
            <person name="Strasser K."/>
            <person name="McDonnell E."/>
            <person name="Barry K."/>
            <person name="Clum A."/>
            <person name="Chen C."/>
            <person name="Nolan M."/>
            <person name="Sandor L."/>
            <person name="Kuo A."/>
            <person name="Lipzen A."/>
            <person name="Hainaut M."/>
            <person name="Drula E."/>
            <person name="Tsang A."/>
            <person name="Magnuson J.K."/>
            <person name="Henrissat B."/>
            <person name="Wiebenga A."/>
            <person name="Simmons B.A."/>
            <person name="Makela M.R."/>
            <person name="De vries R.P."/>
            <person name="Grigoriev I.V."/>
            <person name="Mortensen U.H."/>
            <person name="Baker S.E."/>
            <person name="Andersen M.R."/>
        </authorList>
    </citation>
    <scope>NUCLEOTIDE SEQUENCE [LARGE SCALE GENOMIC DNA]</scope>
    <source>
        <strain evidence="2 3">ATCC 13496</strain>
    </source>
</reference>
<gene>
    <name evidence="2" type="ORF">M747DRAFT_249773</name>
</gene>
<protein>
    <submittedName>
        <fullName evidence="2">Uncharacterized protein</fullName>
    </submittedName>
</protein>
<dbReference type="AlphaFoldDB" id="A0A370BLY6"/>
<evidence type="ECO:0000313" key="2">
    <source>
        <dbReference type="EMBL" id="RDH14362.1"/>
    </source>
</evidence>
<dbReference type="VEuPathDB" id="FungiDB:M747DRAFT_249773"/>
<evidence type="ECO:0000256" key="1">
    <source>
        <dbReference type="SAM" id="MobiDB-lite"/>
    </source>
</evidence>
<sequence length="363" mass="39733">MQQGKAVIIDWGGTEERGRETKQPRGSCGVGSAKGAKNEVLTETEERNDSFQVKRGQDGHGLGRPKMLLLCCARKEGIDGKKMGGSEELKQPAMGKEEEEACSTELLGVILTGEAIEEECDPSVHTVCVPHPFVVLLVRIGCAPLLPTITTWSGSPRLTTTYCYETSTDYALVHGGYHDSKYHYSFARFHHRPQVAPVNSTRPKKLAAPEGHRQRSAPQRGFPRLSLAVRESLLLGGYRRDDADLNESGQTILFFFWCRGPGDYLPLLPYTPLPGHDSSGHAVKENRTSHGTHFALKCEEEGGVNEEQGPPIVAGNWARSLTTDIASLFGSYSCTYPRSFPGSRGLYLPLVRPSRGEKEGHGG</sequence>
<proteinExistence type="predicted"/>
<name>A0A370BLY6_ASPNG</name>
<feature type="region of interest" description="Disordered" evidence="1">
    <location>
        <begin position="1"/>
        <end position="59"/>
    </location>
</feature>